<organism evidence="2 3">
    <name type="scientific">Bacillus cereus</name>
    <dbReference type="NCBI Taxonomy" id="1396"/>
    <lineage>
        <taxon>Bacteria</taxon>
        <taxon>Bacillati</taxon>
        <taxon>Bacillota</taxon>
        <taxon>Bacilli</taxon>
        <taxon>Bacillales</taxon>
        <taxon>Bacillaceae</taxon>
        <taxon>Bacillus</taxon>
        <taxon>Bacillus cereus group</taxon>
    </lineage>
</organism>
<dbReference type="InterPro" id="IPR016181">
    <property type="entry name" value="Acyl_CoA_acyltransferase"/>
</dbReference>
<feature type="domain" description="N-acetyltransferase" evidence="1">
    <location>
        <begin position="1"/>
        <end position="142"/>
    </location>
</feature>
<dbReference type="GO" id="GO:0016747">
    <property type="term" value="F:acyltransferase activity, transferring groups other than amino-acyl groups"/>
    <property type="evidence" value="ECO:0007669"/>
    <property type="project" value="InterPro"/>
</dbReference>
<dbReference type="PANTHER" id="PTHR47237:SF2">
    <property type="entry name" value="BLL4206 PROTEIN"/>
    <property type="match status" value="1"/>
</dbReference>
<evidence type="ECO:0000259" key="1">
    <source>
        <dbReference type="PROSITE" id="PS51186"/>
    </source>
</evidence>
<dbReference type="Pfam" id="PF13508">
    <property type="entry name" value="Acetyltransf_7"/>
    <property type="match status" value="1"/>
</dbReference>
<dbReference type="InterPro" id="IPR000182">
    <property type="entry name" value="GNAT_dom"/>
</dbReference>
<dbReference type="RefSeq" id="WP_097906207.1">
    <property type="nucleotide sequence ID" value="NZ_JAUCFW010000007.1"/>
</dbReference>
<dbReference type="Proteomes" id="UP000220006">
    <property type="component" value="Unassembled WGS sequence"/>
</dbReference>
<dbReference type="Gene3D" id="3.40.630.30">
    <property type="match status" value="1"/>
</dbReference>
<dbReference type="SUPFAM" id="SSF55729">
    <property type="entry name" value="Acyl-CoA N-acyltransferases (Nat)"/>
    <property type="match status" value="1"/>
</dbReference>
<dbReference type="InterPro" id="IPR041496">
    <property type="entry name" value="YitH/HolE_GNAT"/>
</dbReference>
<comment type="caution">
    <text evidence="2">The sequence shown here is derived from an EMBL/GenBank/DDBJ whole genome shotgun (WGS) entry which is preliminary data.</text>
</comment>
<dbReference type="CDD" id="cd04301">
    <property type="entry name" value="NAT_SF"/>
    <property type="match status" value="1"/>
</dbReference>
<reference evidence="2 3" key="1">
    <citation type="submission" date="2017-09" db="EMBL/GenBank/DDBJ databases">
        <title>Large-scale bioinformatics analysis of Bacillus genomes uncovers conserved roles of natural products in bacterial physiology.</title>
        <authorList>
            <consortium name="Agbiome Team Llc"/>
            <person name="Bleich R.M."/>
            <person name="Grubbs K.J."/>
            <person name="Santa Maria K.C."/>
            <person name="Allen S.E."/>
            <person name="Farag S."/>
            <person name="Shank E.A."/>
            <person name="Bowers A."/>
        </authorList>
    </citation>
    <scope>NUCLEOTIDE SEQUENCE [LARGE SCALE GENOMIC DNA]</scope>
    <source>
        <strain evidence="2 3">AFS096845</strain>
    </source>
</reference>
<sequence>MKIVKLNKSFIFDLLDLCKSVGWLQNKTFMKKQFEMYLSIGTLLGYFHENKLIATGGVFPFKNSFSSIGMLIVHPNFQGRGIGRILLNRCLEHTHQNQPVVLIATKAGEPLYTSCGFQTVTTIHRFEKQTTKTNTSYTQQVEEKDLVSLTSLDQIAIGANRSLLYSLLLPRAVHSFKIERNNCIEAFSFCIQKDNILCINPLIAKQEEDAIQLLKKICECWNGTVRIDVPHSQFTFRKFLQTDNFQETLLSPLMIKNGSQLPGNRNMLFAMIDTALC</sequence>
<evidence type="ECO:0000313" key="2">
    <source>
        <dbReference type="EMBL" id="PEC19285.1"/>
    </source>
</evidence>
<dbReference type="Gene3D" id="3.40.630.90">
    <property type="match status" value="1"/>
</dbReference>
<protein>
    <submittedName>
        <fullName evidence="2">GNAT family N-acetyltransferase</fullName>
    </submittedName>
</protein>
<name>A0A2A7HRI7_BACCE</name>
<proteinExistence type="predicted"/>
<keyword evidence="2" id="KW-0808">Transferase</keyword>
<gene>
    <name evidence="2" type="ORF">COM96_26340</name>
</gene>
<evidence type="ECO:0000313" key="3">
    <source>
        <dbReference type="Proteomes" id="UP000220006"/>
    </source>
</evidence>
<dbReference type="InterPro" id="IPR052729">
    <property type="entry name" value="Acyl/Acetyltrans_Enzymes"/>
</dbReference>
<dbReference type="Pfam" id="PF18014">
    <property type="entry name" value="Acetyltransf_18"/>
    <property type="match status" value="1"/>
</dbReference>
<accession>A0A2A7HRI7</accession>
<dbReference type="EMBL" id="NVLK01000074">
    <property type="protein sequence ID" value="PEC19285.1"/>
    <property type="molecule type" value="Genomic_DNA"/>
</dbReference>
<dbReference type="AlphaFoldDB" id="A0A2A7HRI7"/>
<dbReference type="PROSITE" id="PS51186">
    <property type="entry name" value="GNAT"/>
    <property type="match status" value="1"/>
</dbReference>
<dbReference type="PANTHER" id="PTHR47237">
    <property type="entry name" value="SLL0310 PROTEIN"/>
    <property type="match status" value="1"/>
</dbReference>